<dbReference type="Proteomes" id="UP001144978">
    <property type="component" value="Unassembled WGS sequence"/>
</dbReference>
<evidence type="ECO:0000313" key="2">
    <source>
        <dbReference type="Proteomes" id="UP001144978"/>
    </source>
</evidence>
<dbReference type="EMBL" id="JANSHE010003746">
    <property type="protein sequence ID" value="KAJ2984705.1"/>
    <property type="molecule type" value="Genomic_DNA"/>
</dbReference>
<organism evidence="1 2">
    <name type="scientific">Trametes sanguinea</name>
    <dbReference type="NCBI Taxonomy" id="158606"/>
    <lineage>
        <taxon>Eukaryota</taxon>
        <taxon>Fungi</taxon>
        <taxon>Dikarya</taxon>
        <taxon>Basidiomycota</taxon>
        <taxon>Agaricomycotina</taxon>
        <taxon>Agaricomycetes</taxon>
        <taxon>Polyporales</taxon>
        <taxon>Polyporaceae</taxon>
        <taxon>Trametes</taxon>
    </lineage>
</organism>
<proteinExistence type="predicted"/>
<sequence length="189" mass="21526">MEPSYKPPRVRGFIYLCEALRSAEPVICAAYAIHVPLLIPDRFPAFQYSKPSSRLTPDRRWAISGSSAILSALSLNQSCRGSKEKSECYGRRARQTKREAWLDLQTIAEAAPRQSLRPPRFERDSDIREATRAAVRHMIEFLVAEYGLTRENAYILCSVAGDLRMHEVVDMPNYVIGMMMPKSIFTKNK</sequence>
<comment type="caution">
    <text evidence="1">The sequence shown here is derived from an EMBL/GenBank/DDBJ whole genome shotgun (WGS) entry which is preliminary data.</text>
</comment>
<name>A0ACC1NZA2_9APHY</name>
<reference evidence="1" key="1">
    <citation type="submission" date="2022-08" db="EMBL/GenBank/DDBJ databases">
        <title>Genome Sequence of Pycnoporus sanguineus.</title>
        <authorList>
            <person name="Buettner E."/>
        </authorList>
    </citation>
    <scope>NUCLEOTIDE SEQUENCE</scope>
    <source>
        <strain evidence="1">CG-C14</strain>
    </source>
</reference>
<evidence type="ECO:0000313" key="1">
    <source>
        <dbReference type="EMBL" id="KAJ2984705.1"/>
    </source>
</evidence>
<accession>A0ACC1NZA2</accession>
<protein>
    <submittedName>
        <fullName evidence="1">Uncharacterized protein</fullName>
    </submittedName>
</protein>
<keyword evidence="2" id="KW-1185">Reference proteome</keyword>
<gene>
    <name evidence="1" type="ORF">NUW54_g10410</name>
</gene>